<protein>
    <recommendedName>
        <fullName evidence="10">Phospholipase D</fullName>
        <ecNumber evidence="10">3.1.4.4</ecNumber>
    </recommendedName>
</protein>
<evidence type="ECO:0000256" key="1">
    <source>
        <dbReference type="ARBA" id="ARBA00000798"/>
    </source>
</evidence>
<evidence type="ECO:0000256" key="10">
    <source>
        <dbReference type="PIRNR" id="PIRNR036470"/>
    </source>
</evidence>
<dbReference type="CDD" id="cd04015">
    <property type="entry name" value="C2_plant_PLD"/>
    <property type="match status" value="1"/>
</dbReference>
<dbReference type="Pfam" id="PF00168">
    <property type="entry name" value="C2"/>
    <property type="match status" value="1"/>
</dbReference>
<name>A0A1S3U7P7_VIGRR</name>
<dbReference type="FunFam" id="3.30.870.10:FF:000025">
    <property type="entry name" value="Phospholipase D delta"/>
    <property type="match status" value="1"/>
</dbReference>
<proteinExistence type="inferred from homology"/>
<feature type="domain" description="PLD phosphodiesterase" evidence="12">
    <location>
        <begin position="350"/>
        <end position="385"/>
    </location>
</feature>
<evidence type="ECO:0000256" key="4">
    <source>
        <dbReference type="ARBA" id="ARBA00022723"/>
    </source>
</evidence>
<keyword evidence="4" id="KW-0479">Metal-binding</keyword>
<dbReference type="GO" id="GO:0005886">
    <property type="term" value="C:plasma membrane"/>
    <property type="evidence" value="ECO:0007669"/>
    <property type="project" value="TreeGrafter"/>
</dbReference>
<evidence type="ECO:0000256" key="5">
    <source>
        <dbReference type="ARBA" id="ARBA00022737"/>
    </source>
</evidence>
<evidence type="ECO:0000256" key="7">
    <source>
        <dbReference type="ARBA" id="ARBA00022837"/>
    </source>
</evidence>
<keyword evidence="13" id="KW-1185">Reference proteome</keyword>
<dbReference type="SMART" id="SM00155">
    <property type="entry name" value="PLDc"/>
    <property type="match status" value="2"/>
</dbReference>
<dbReference type="STRING" id="3916.A0A1S3U7P7"/>
<comment type="function">
    <text evidence="10">Hydrolyzes glycerol-phospholipids at the terminal phosphodiesteric bond.</text>
</comment>
<dbReference type="SUPFAM" id="SSF56024">
    <property type="entry name" value="Phospholipase D/nuclease"/>
    <property type="match status" value="2"/>
</dbReference>
<dbReference type="InterPro" id="IPR011402">
    <property type="entry name" value="PLipase_D_pln"/>
</dbReference>
<feature type="domain" description="PLD phosphodiesterase" evidence="12">
    <location>
        <begin position="693"/>
        <end position="720"/>
    </location>
</feature>
<dbReference type="SMART" id="SM00239">
    <property type="entry name" value="C2"/>
    <property type="match status" value="1"/>
</dbReference>
<dbReference type="Proteomes" id="UP000087766">
    <property type="component" value="Chromosome 5"/>
</dbReference>
<dbReference type="Pfam" id="PF12357">
    <property type="entry name" value="PLD_C"/>
    <property type="match status" value="1"/>
</dbReference>
<dbReference type="Gene3D" id="2.60.40.150">
    <property type="entry name" value="C2 domain"/>
    <property type="match status" value="1"/>
</dbReference>
<dbReference type="SUPFAM" id="SSF49562">
    <property type="entry name" value="C2 domain (Calcium/lipid-binding domain, CaLB)"/>
    <property type="match status" value="1"/>
</dbReference>
<gene>
    <name evidence="14" type="primary">LOC106762543</name>
</gene>
<dbReference type="Gene3D" id="3.30.870.10">
    <property type="entry name" value="Endonuclease Chain A"/>
    <property type="match status" value="2"/>
</dbReference>
<evidence type="ECO:0000256" key="9">
    <source>
        <dbReference type="ARBA" id="ARBA00023098"/>
    </source>
</evidence>
<keyword evidence="8 10" id="KW-0442">Lipid degradation</keyword>
<dbReference type="RefSeq" id="XP_014501999.1">
    <property type="nucleotide sequence ID" value="XM_014646513.2"/>
</dbReference>
<evidence type="ECO:0000259" key="11">
    <source>
        <dbReference type="PROSITE" id="PS50004"/>
    </source>
</evidence>
<dbReference type="InterPro" id="IPR015679">
    <property type="entry name" value="PLipase_D_fam"/>
</dbReference>
<dbReference type="InterPro" id="IPR000008">
    <property type="entry name" value="C2_dom"/>
</dbReference>
<reference evidence="14" key="2">
    <citation type="submission" date="2025-08" db="UniProtKB">
        <authorList>
            <consortium name="RefSeq"/>
        </authorList>
    </citation>
    <scope>IDENTIFICATION</scope>
    <source>
        <tissue evidence="14">Leaf</tissue>
    </source>
</reference>
<dbReference type="OrthoDB" id="14911at2759"/>
<dbReference type="InterPro" id="IPR035892">
    <property type="entry name" value="C2_domain_sf"/>
</dbReference>
<evidence type="ECO:0000313" key="14">
    <source>
        <dbReference type="RefSeq" id="XP_014501999.1"/>
    </source>
</evidence>
<dbReference type="EC" id="3.1.4.4" evidence="10"/>
<evidence type="ECO:0000256" key="2">
    <source>
        <dbReference type="ARBA" id="ARBA00001913"/>
    </source>
</evidence>
<evidence type="ECO:0000256" key="3">
    <source>
        <dbReference type="ARBA" id="ARBA00010683"/>
    </source>
</evidence>
<dbReference type="GeneID" id="106762543"/>
<dbReference type="GO" id="GO:0004630">
    <property type="term" value="F:phospholipase D activity"/>
    <property type="evidence" value="ECO:0007669"/>
    <property type="project" value="UniProtKB-EC"/>
</dbReference>
<dbReference type="FunFam" id="3.30.870.10:FF:000027">
    <property type="entry name" value="Phospholipase D"/>
    <property type="match status" value="1"/>
</dbReference>
<dbReference type="PIRSF" id="PIRSF036470">
    <property type="entry name" value="PLD_plant"/>
    <property type="match status" value="1"/>
</dbReference>
<dbReference type="AlphaFoldDB" id="A0A1S3U7P7"/>
<dbReference type="GO" id="GO:0005509">
    <property type="term" value="F:calcium ion binding"/>
    <property type="evidence" value="ECO:0007669"/>
    <property type="project" value="InterPro"/>
</dbReference>
<dbReference type="GO" id="GO:0009395">
    <property type="term" value="P:phospholipid catabolic process"/>
    <property type="evidence" value="ECO:0007669"/>
    <property type="project" value="TreeGrafter"/>
</dbReference>
<dbReference type="InterPro" id="IPR024632">
    <property type="entry name" value="PLipase_D_C"/>
</dbReference>
<comment type="cofactor">
    <cofactor evidence="2 10">
        <name>Ca(2+)</name>
        <dbReference type="ChEBI" id="CHEBI:29108"/>
    </cofactor>
</comment>
<comment type="catalytic activity">
    <reaction evidence="1 10">
        <text>a 1,2-diacyl-sn-glycero-3-phosphocholine + H2O = a 1,2-diacyl-sn-glycero-3-phosphate + choline + H(+)</text>
        <dbReference type="Rhea" id="RHEA:14445"/>
        <dbReference type="ChEBI" id="CHEBI:15354"/>
        <dbReference type="ChEBI" id="CHEBI:15377"/>
        <dbReference type="ChEBI" id="CHEBI:15378"/>
        <dbReference type="ChEBI" id="CHEBI:57643"/>
        <dbReference type="ChEBI" id="CHEBI:58608"/>
        <dbReference type="EC" id="3.1.4.4"/>
    </reaction>
</comment>
<dbReference type="InterPro" id="IPR001736">
    <property type="entry name" value="PLipase_D/transphosphatidylase"/>
</dbReference>
<keyword evidence="6 10" id="KW-0378">Hydrolase</keyword>
<dbReference type="Pfam" id="PF00614">
    <property type="entry name" value="PLDc"/>
    <property type="match status" value="1"/>
</dbReference>
<feature type="domain" description="C2" evidence="11">
    <location>
        <begin position="1"/>
        <end position="145"/>
    </location>
</feature>
<dbReference type="PROSITE" id="PS50035">
    <property type="entry name" value="PLD"/>
    <property type="match status" value="2"/>
</dbReference>
<evidence type="ECO:0000259" key="12">
    <source>
        <dbReference type="PROSITE" id="PS50035"/>
    </source>
</evidence>
<dbReference type="PROSITE" id="PS50004">
    <property type="entry name" value="C2"/>
    <property type="match status" value="1"/>
</dbReference>
<evidence type="ECO:0000256" key="8">
    <source>
        <dbReference type="ARBA" id="ARBA00022963"/>
    </source>
</evidence>
<comment type="similarity">
    <text evidence="3 10">Belongs to the phospholipase D family. C2-PLD subfamily.</text>
</comment>
<dbReference type="PANTHER" id="PTHR18896">
    <property type="entry name" value="PHOSPHOLIPASE D"/>
    <property type="match status" value="1"/>
</dbReference>
<dbReference type="KEGG" id="vra:106762543"/>
<dbReference type="PANTHER" id="PTHR18896:SF60">
    <property type="entry name" value="PHOSPHOLIPASE D"/>
    <property type="match status" value="1"/>
</dbReference>
<accession>A0A1S3U7P7</accession>
<keyword evidence="9" id="KW-0443">Lipid metabolism</keyword>
<keyword evidence="5" id="KW-0677">Repeat</keyword>
<keyword evidence="7 10" id="KW-0106">Calcium</keyword>
<dbReference type="GO" id="GO:0046470">
    <property type="term" value="P:phosphatidylcholine metabolic process"/>
    <property type="evidence" value="ECO:0007669"/>
    <property type="project" value="InterPro"/>
</dbReference>
<evidence type="ECO:0000256" key="6">
    <source>
        <dbReference type="ARBA" id="ARBA00022801"/>
    </source>
</evidence>
<sequence>MPQKHNTVVYLHGTLDLVIVEARCLPNMDLLSERVRRFFSALNTCSSSISGKRKLHRPRPRHHKIITSDPYVTVCLAGATVARTRVISNSQSPSWDEHFKIPLAHPAAQVDFFVKDNDMFGADLIGVVTVSAERILSGEPISDWFPIIGSFGKQPKPDCALRLAMKFTRCENTRLFRSVKEPDPDRFVVRDSYFPVRHGGAVTLYQDAHVPEAMLPEVELEEGVMFEHGKCWEDICHAILEAHHLVYVVGWSIYHKVRLVREPTKPLPSGGSLNLGELLKYKSQEGLRVLLLVWDDKTSHSKFFINTTGVMQTHDEETRKFFKHSSVRCLLSPRYASSKLSIFRQQVVGTLFTHHQKCVIVDTQAHGNNRKITAFIGGLDLCDGRYDTPEHRLFRDKDTVFQDDYHNPSFCAGTKGPRQPWHDLHCKIEGPAAYDILTNFEQRWRKATRWSELGRKLKRVSHWNDDSLIKLERISWILSPSESILTDDPELWVSKEDDPKNWHVQVFRSIDSGSLKGFPKDVFEAESQNLVCAKNLVIDKSIQTAYIHAIRSAQHFIYIENQYFVGSSFAWPAYKDAGADNLIPMELALKIVSKIRSKERFTVYIVIPMWPEGNPTSASVQEILFWQAQTMQMMYNVIARELIVMELDHHPQDYLNFYCLGNREPLKNYILSPSSSSPDNGDTISASQKFRRFMIYVHAKGMIVDDEYVILGSANINQRSMAGSRDTEIAMGAYQPRHTWGKKKGHPHGQVYGYRMSLWAEHIGSIQACFKNPESLECVRSVNSIAEENWRRYTSDDYSPLQGHLIKYPVIINASGKIKSIPGFESFPDVGGKVLGSRSNLPDALTT</sequence>
<evidence type="ECO:0000313" key="13">
    <source>
        <dbReference type="Proteomes" id="UP000087766"/>
    </source>
</evidence>
<reference evidence="13" key="1">
    <citation type="journal article" date="2014" name="Nat. Commun.">
        <title>Genome sequence of mungbean and insights into evolution within Vigna species.</title>
        <authorList>
            <person name="Kang Y.J."/>
            <person name="Kim S.K."/>
            <person name="Kim M.Y."/>
            <person name="Lestari P."/>
            <person name="Kim K.H."/>
            <person name="Ha B.K."/>
            <person name="Jun T.H."/>
            <person name="Hwang W.J."/>
            <person name="Lee T."/>
            <person name="Lee J."/>
            <person name="Shim S."/>
            <person name="Yoon M.Y."/>
            <person name="Jang Y.E."/>
            <person name="Han K.S."/>
            <person name="Taeprayoon P."/>
            <person name="Yoon N."/>
            <person name="Somta P."/>
            <person name="Tanya P."/>
            <person name="Kim K.S."/>
            <person name="Gwag J.G."/>
            <person name="Moon J.K."/>
            <person name="Lee Y.H."/>
            <person name="Park B.S."/>
            <person name="Bombarely A."/>
            <person name="Doyle J.J."/>
            <person name="Jackson S.A."/>
            <person name="Schafleitner R."/>
            <person name="Srinives P."/>
            <person name="Varshney R.K."/>
            <person name="Lee S.H."/>
        </authorList>
    </citation>
    <scope>NUCLEOTIDE SEQUENCE [LARGE SCALE GENOMIC DNA]</scope>
    <source>
        <strain evidence="13">cv. VC1973A</strain>
    </source>
</reference>
<organism evidence="13 14">
    <name type="scientific">Vigna radiata var. radiata</name>
    <name type="common">Mung bean</name>
    <name type="synonym">Phaseolus aureus</name>
    <dbReference type="NCBI Taxonomy" id="3916"/>
    <lineage>
        <taxon>Eukaryota</taxon>
        <taxon>Viridiplantae</taxon>
        <taxon>Streptophyta</taxon>
        <taxon>Embryophyta</taxon>
        <taxon>Tracheophyta</taxon>
        <taxon>Spermatophyta</taxon>
        <taxon>Magnoliopsida</taxon>
        <taxon>eudicotyledons</taxon>
        <taxon>Gunneridae</taxon>
        <taxon>Pentapetalae</taxon>
        <taxon>rosids</taxon>
        <taxon>fabids</taxon>
        <taxon>Fabales</taxon>
        <taxon>Fabaceae</taxon>
        <taxon>Papilionoideae</taxon>
        <taxon>50 kb inversion clade</taxon>
        <taxon>NPAAA clade</taxon>
        <taxon>indigoferoid/millettioid clade</taxon>
        <taxon>Phaseoleae</taxon>
        <taxon>Vigna</taxon>
    </lineage>
</organism>